<protein>
    <submittedName>
        <fullName evidence="1">Zinc-ribbons</fullName>
    </submittedName>
</protein>
<gene>
    <name evidence="1" type="ORF">SAMN02745207_00082</name>
</gene>
<dbReference type="Proteomes" id="UP000184447">
    <property type="component" value="Unassembled WGS sequence"/>
</dbReference>
<dbReference type="InterPro" id="IPR029037">
    <property type="entry name" value="DUF1407/YfgJ-like_sf"/>
</dbReference>
<name>A0A1M5QGF8_9CLOT</name>
<evidence type="ECO:0000313" key="1">
    <source>
        <dbReference type="EMBL" id="SHH13177.1"/>
    </source>
</evidence>
<reference evidence="1 2" key="1">
    <citation type="submission" date="2016-11" db="EMBL/GenBank/DDBJ databases">
        <authorList>
            <person name="Jaros S."/>
            <person name="Januszkiewicz K."/>
            <person name="Wedrychowicz H."/>
        </authorList>
    </citation>
    <scope>NUCLEOTIDE SEQUENCE [LARGE SCALE GENOMIC DNA]</scope>
    <source>
        <strain evidence="1 2">DSM 8605</strain>
    </source>
</reference>
<dbReference type="Gene3D" id="2.10.290.10">
    <property type="entry name" value="YfgJ-like"/>
    <property type="match status" value="1"/>
</dbReference>
<dbReference type="RefSeq" id="WP_073335851.1">
    <property type="nucleotide sequence ID" value="NZ_FQXM01000002.1"/>
</dbReference>
<keyword evidence="2" id="KW-1185">Reference proteome</keyword>
<dbReference type="OrthoDB" id="5405751at2"/>
<proteinExistence type="predicted"/>
<dbReference type="EMBL" id="FQXM01000002">
    <property type="protein sequence ID" value="SHH13177.1"/>
    <property type="molecule type" value="Genomic_DNA"/>
</dbReference>
<dbReference type="AlphaFoldDB" id="A0A1M5QGF8"/>
<dbReference type="SUPFAM" id="SSF161187">
    <property type="entry name" value="YfgJ-like"/>
    <property type="match status" value="1"/>
</dbReference>
<dbReference type="InterPro" id="IPR010807">
    <property type="entry name" value="YfgJ-like"/>
</dbReference>
<sequence>MEDKKYCPKCLKEIEIIKGCGSVSYFCNSCNELISSKKVLSKEEKEKK</sequence>
<dbReference type="Pfam" id="PF07191">
    <property type="entry name" value="Zn_ribbon_6"/>
    <property type="match status" value="1"/>
</dbReference>
<organism evidence="1 2">
    <name type="scientific">Clostridium grantii DSM 8605</name>
    <dbReference type="NCBI Taxonomy" id="1121316"/>
    <lineage>
        <taxon>Bacteria</taxon>
        <taxon>Bacillati</taxon>
        <taxon>Bacillota</taxon>
        <taxon>Clostridia</taxon>
        <taxon>Eubacteriales</taxon>
        <taxon>Clostridiaceae</taxon>
        <taxon>Clostridium</taxon>
    </lineage>
</organism>
<accession>A0A1M5QGF8</accession>
<evidence type="ECO:0000313" key="2">
    <source>
        <dbReference type="Proteomes" id="UP000184447"/>
    </source>
</evidence>
<dbReference type="STRING" id="1121316.SAMN02745207_00082"/>